<evidence type="ECO:0000313" key="8">
    <source>
        <dbReference type="EMBL" id="BDI03937.1"/>
    </source>
</evidence>
<dbReference type="InterPro" id="IPR010611">
    <property type="entry name" value="3D_dom"/>
</dbReference>
<dbReference type="PANTHER" id="PTHR30124">
    <property type="entry name" value="MEMBRANE-BOUND LYTIC MUREIN TRANSGLYCOSYLASE A"/>
    <property type="match status" value="1"/>
</dbReference>
<dbReference type="Proteomes" id="UP001057498">
    <property type="component" value="Chromosome"/>
</dbReference>
<dbReference type="SMART" id="SM00925">
    <property type="entry name" value="MltA"/>
    <property type="match status" value="1"/>
</dbReference>
<evidence type="ECO:0000256" key="3">
    <source>
        <dbReference type="ARBA" id="ARBA00023239"/>
    </source>
</evidence>
<dbReference type="InterPro" id="IPR026044">
    <property type="entry name" value="MltA"/>
</dbReference>
<proteinExistence type="predicted"/>
<accession>A0ABM7YI98</accession>
<dbReference type="Pfam" id="PF06725">
    <property type="entry name" value="3D"/>
    <property type="match status" value="1"/>
</dbReference>
<dbReference type="Gene3D" id="2.40.240.50">
    <property type="entry name" value="Barwin-like endoglucanases"/>
    <property type="match status" value="1"/>
</dbReference>
<evidence type="ECO:0000256" key="1">
    <source>
        <dbReference type="ARBA" id="ARBA00001420"/>
    </source>
</evidence>
<feature type="domain" description="Lytic transglycosylase MltA" evidence="7">
    <location>
        <begin position="199"/>
        <end position="340"/>
    </location>
</feature>
<dbReference type="EC" id="4.2.2.n1" evidence="2"/>
<keyword evidence="4" id="KW-0961">Cell wall biogenesis/degradation</keyword>
<evidence type="ECO:0000256" key="6">
    <source>
        <dbReference type="SAM" id="MobiDB-lite"/>
    </source>
</evidence>
<keyword evidence="3" id="KW-0456">Lyase</keyword>
<sequence length="446" mass="48697">MLRRPPLPDPPLTMPVPFLHRAARHGPGPFLAALLVLALLAGCASKAPRPTPVPEPTETPPVATPAPPLPSADQLRLTGRGRWIRSDWAELPGWSQDTLAPAWAALLRSCERQLRWVLSPAAPNGQGIGQGGSQGTPPTFPPAQVAASWAPTCRAAIALGGGADERQIRDFLQSRLQPWRVENAQGQGEGLLTGYFEPLLEASRQRSERFGVALHAPPADLAQRRPWYTRAQIDSLGAAQAALAGREIAWVADPMEALMLHIQGSGRLVFTEPNGTRRMVRIAYAGHNDQPYQSVGRWLVDQGAFTLEQASWPAIRAWARANPQRVREMLAVNPRYVFFREEPLPDPTIGALGAQGVPLTPGRSIAVDRESIPYGSPVWLASTEPQPWQPNPPPARPMQRLVVAQDTGSAIVGAVRADLFWGWGEGIEDRAGRTKQPLRLWVLWPR</sequence>
<dbReference type="InterPro" id="IPR036908">
    <property type="entry name" value="RlpA-like_sf"/>
</dbReference>
<dbReference type="Gene3D" id="2.40.40.10">
    <property type="entry name" value="RlpA-like domain"/>
    <property type="match status" value="2"/>
</dbReference>
<feature type="region of interest" description="Disordered" evidence="6">
    <location>
        <begin position="48"/>
        <end position="75"/>
    </location>
</feature>
<dbReference type="CDD" id="cd14668">
    <property type="entry name" value="mlta_B"/>
    <property type="match status" value="1"/>
</dbReference>
<dbReference type="InterPro" id="IPR005300">
    <property type="entry name" value="MltA_B"/>
</dbReference>
<dbReference type="PIRSF" id="PIRSF019422">
    <property type="entry name" value="MltA"/>
    <property type="match status" value="1"/>
</dbReference>
<dbReference type="SUPFAM" id="SSF50685">
    <property type="entry name" value="Barwin-like endoglucanases"/>
    <property type="match status" value="1"/>
</dbReference>
<evidence type="ECO:0000256" key="4">
    <source>
        <dbReference type="ARBA" id="ARBA00023316"/>
    </source>
</evidence>
<evidence type="ECO:0000256" key="2">
    <source>
        <dbReference type="ARBA" id="ARBA00012587"/>
    </source>
</evidence>
<dbReference type="EMBL" id="AP025730">
    <property type="protein sequence ID" value="BDI03937.1"/>
    <property type="molecule type" value="Genomic_DNA"/>
</dbReference>
<gene>
    <name evidence="8" type="ORF">CATMQ487_09070</name>
</gene>
<name>A0ABM7YI98_9BURK</name>
<evidence type="ECO:0000256" key="5">
    <source>
        <dbReference type="ARBA" id="ARBA00030918"/>
    </source>
</evidence>
<evidence type="ECO:0000259" key="7">
    <source>
        <dbReference type="SMART" id="SM00925"/>
    </source>
</evidence>
<dbReference type="PANTHER" id="PTHR30124:SF0">
    <property type="entry name" value="MEMBRANE-BOUND LYTIC MUREIN TRANSGLYCOSYLASE A"/>
    <property type="match status" value="1"/>
</dbReference>
<evidence type="ECO:0000313" key="9">
    <source>
        <dbReference type="Proteomes" id="UP001057498"/>
    </source>
</evidence>
<reference evidence="8" key="1">
    <citation type="submission" date="2022-04" db="EMBL/GenBank/DDBJ databases">
        <title>Whole genome sequence of Sphaerotilus sp. FB-5.</title>
        <authorList>
            <person name="Takeda M."/>
            <person name="Narihara S."/>
            <person name="Akimoto M."/>
            <person name="Akimoto R."/>
            <person name="Nishiyashiki S."/>
            <person name="Murakami T."/>
        </authorList>
    </citation>
    <scope>NUCLEOTIDE SEQUENCE</scope>
    <source>
        <strain evidence="8">FB-5</strain>
    </source>
</reference>
<keyword evidence="9" id="KW-1185">Reference proteome</keyword>
<feature type="compositionally biased region" description="Pro residues" evidence="6">
    <location>
        <begin position="49"/>
        <end position="70"/>
    </location>
</feature>
<comment type="catalytic activity">
    <reaction evidence="1">
        <text>Exolytic cleavage of the (1-&gt;4)-beta-glycosidic linkage between N-acetylmuramic acid (MurNAc) and N-acetylglucosamine (GlcNAc) residues in peptidoglycan, from either the reducing or the non-reducing ends of the peptidoglycan chains, with concomitant formation of a 1,6-anhydrobond in the MurNAc residue.</text>
        <dbReference type="EC" id="4.2.2.n1"/>
    </reaction>
</comment>
<organism evidence="8 9">
    <name type="scientific">Sphaerotilus microaerophilus</name>
    <dbReference type="NCBI Taxonomy" id="2914710"/>
    <lineage>
        <taxon>Bacteria</taxon>
        <taxon>Pseudomonadati</taxon>
        <taxon>Pseudomonadota</taxon>
        <taxon>Betaproteobacteria</taxon>
        <taxon>Burkholderiales</taxon>
        <taxon>Sphaerotilaceae</taxon>
        <taxon>Sphaerotilus</taxon>
    </lineage>
</organism>
<protein>
    <recommendedName>
        <fullName evidence="2">peptidoglycan lytic exotransglycosylase</fullName>
        <ecNumber evidence="2">4.2.2.n1</ecNumber>
    </recommendedName>
    <alternativeName>
        <fullName evidence="5">Murein hydrolase A</fullName>
    </alternativeName>
</protein>
<dbReference type="CDD" id="cd14485">
    <property type="entry name" value="mltA_like_LT_A"/>
    <property type="match status" value="1"/>
</dbReference>
<dbReference type="Pfam" id="PF03562">
    <property type="entry name" value="MltA"/>
    <property type="match status" value="1"/>
</dbReference>